<dbReference type="InterPro" id="IPR014284">
    <property type="entry name" value="RNA_pol_sigma-70_dom"/>
</dbReference>
<dbReference type="Pfam" id="PF04545">
    <property type="entry name" value="Sigma70_r4"/>
    <property type="match status" value="1"/>
</dbReference>
<dbReference type="EMBL" id="BARS01042693">
    <property type="protein sequence ID" value="GAG31540.1"/>
    <property type="molecule type" value="Genomic_DNA"/>
</dbReference>
<name>X0WLM1_9ZZZZ</name>
<dbReference type="InterPro" id="IPR013324">
    <property type="entry name" value="RNA_pol_sigma_r3/r4-like"/>
</dbReference>
<dbReference type="InterPro" id="IPR007630">
    <property type="entry name" value="RNA_pol_sigma70_r4"/>
</dbReference>
<dbReference type="Gene3D" id="1.20.140.160">
    <property type="match status" value="1"/>
</dbReference>
<dbReference type="InterPro" id="IPR000943">
    <property type="entry name" value="RNA_pol_sigma70"/>
</dbReference>
<dbReference type="AlphaFoldDB" id="X0WLM1"/>
<dbReference type="GO" id="GO:0003700">
    <property type="term" value="F:DNA-binding transcription factor activity"/>
    <property type="evidence" value="ECO:0007669"/>
    <property type="project" value="InterPro"/>
</dbReference>
<dbReference type="PROSITE" id="PS50943">
    <property type="entry name" value="HTH_CROC1"/>
    <property type="match status" value="1"/>
</dbReference>
<protein>
    <recommendedName>
        <fullName evidence="2">HTH cro/C1-type domain-containing protein</fullName>
    </recommendedName>
</protein>
<gene>
    <name evidence="3" type="ORF">S01H1_64742</name>
</gene>
<dbReference type="SUPFAM" id="SSF88659">
    <property type="entry name" value="Sigma3 and sigma4 domains of RNA polymerase sigma factors"/>
    <property type="match status" value="1"/>
</dbReference>
<sequence length="177" mass="21301">KQLGDLIGSSAATISKYENFGGYPRDPEWIRKFEEALELPIEVLFPEQHRRMVELRNSGLLKKEVHIVKEVFELPEHFVYGTNLLEDPEIMYERKERNEKIKRLLDGSRLTEREIKILKMIYFEEKTHMEVAEEFNLSRTRIDQIESKALRKLRHGFSPCYRSFREFLKEKIDRREI</sequence>
<reference evidence="3" key="1">
    <citation type="journal article" date="2014" name="Front. Microbiol.">
        <title>High frequency of phylogenetically diverse reductive dehalogenase-homologous genes in deep subseafloor sedimentary metagenomes.</title>
        <authorList>
            <person name="Kawai M."/>
            <person name="Futagami T."/>
            <person name="Toyoda A."/>
            <person name="Takaki Y."/>
            <person name="Nishi S."/>
            <person name="Hori S."/>
            <person name="Arai W."/>
            <person name="Tsubouchi T."/>
            <person name="Morono Y."/>
            <person name="Uchiyama I."/>
            <person name="Ito T."/>
            <person name="Fujiyama A."/>
            <person name="Inagaki F."/>
            <person name="Takami H."/>
        </authorList>
    </citation>
    <scope>NUCLEOTIDE SEQUENCE</scope>
    <source>
        <strain evidence="3">Expedition CK06-06</strain>
    </source>
</reference>
<feature type="non-terminal residue" evidence="3">
    <location>
        <position position="1"/>
    </location>
</feature>
<accession>X0WLM1</accession>
<evidence type="ECO:0000259" key="2">
    <source>
        <dbReference type="PROSITE" id="PS50943"/>
    </source>
</evidence>
<organism evidence="3">
    <name type="scientific">marine sediment metagenome</name>
    <dbReference type="NCBI Taxonomy" id="412755"/>
    <lineage>
        <taxon>unclassified sequences</taxon>
        <taxon>metagenomes</taxon>
        <taxon>ecological metagenomes</taxon>
    </lineage>
</organism>
<dbReference type="InterPro" id="IPR050239">
    <property type="entry name" value="Sigma-70_RNA_pol_init_factors"/>
</dbReference>
<dbReference type="PROSITE" id="PS00716">
    <property type="entry name" value="SIGMA70_2"/>
    <property type="match status" value="1"/>
</dbReference>
<evidence type="ECO:0000313" key="3">
    <source>
        <dbReference type="EMBL" id="GAG31540.1"/>
    </source>
</evidence>
<comment type="caution">
    <text evidence="3">The sequence shown here is derived from an EMBL/GenBank/DDBJ whole genome shotgun (WGS) entry which is preliminary data.</text>
</comment>
<evidence type="ECO:0000256" key="1">
    <source>
        <dbReference type="ARBA" id="ARBA00007788"/>
    </source>
</evidence>
<dbReference type="NCBIfam" id="TIGR02937">
    <property type="entry name" value="sigma70-ECF"/>
    <property type="match status" value="1"/>
</dbReference>
<dbReference type="CDD" id="cd06171">
    <property type="entry name" value="Sigma70_r4"/>
    <property type="match status" value="1"/>
</dbReference>
<feature type="domain" description="HTH cro/C1-type" evidence="2">
    <location>
        <begin position="1"/>
        <end position="44"/>
    </location>
</feature>
<dbReference type="PANTHER" id="PTHR30603:SF17">
    <property type="entry name" value="RNA POLYMERASE SIGMA-G FACTOR"/>
    <property type="match status" value="1"/>
</dbReference>
<proteinExistence type="inferred from homology"/>
<dbReference type="PANTHER" id="PTHR30603">
    <property type="entry name" value="RNA POLYMERASE SIGMA FACTOR RPO"/>
    <property type="match status" value="1"/>
</dbReference>
<dbReference type="GO" id="GO:0006352">
    <property type="term" value="P:DNA-templated transcription initiation"/>
    <property type="evidence" value="ECO:0007669"/>
    <property type="project" value="InterPro"/>
</dbReference>
<dbReference type="CDD" id="cd00093">
    <property type="entry name" value="HTH_XRE"/>
    <property type="match status" value="1"/>
</dbReference>
<dbReference type="InterPro" id="IPR001387">
    <property type="entry name" value="Cro/C1-type_HTH"/>
</dbReference>
<comment type="similarity">
    <text evidence="1">Belongs to the sigma-70 factor family.</text>
</comment>